<keyword evidence="1" id="KW-0813">Transport</keyword>
<feature type="domain" description="ABC transporter" evidence="4">
    <location>
        <begin position="3"/>
        <end position="507"/>
    </location>
</feature>
<evidence type="ECO:0000313" key="6">
    <source>
        <dbReference type="Proteomes" id="UP000231896"/>
    </source>
</evidence>
<dbReference type="STRING" id="1408435.GCA_000685885_00167"/>
<dbReference type="InterPro" id="IPR008995">
    <property type="entry name" value="Mo/tungstate-bd_C_term_dom"/>
</dbReference>
<dbReference type="Pfam" id="PF00005">
    <property type="entry name" value="ABC_tran"/>
    <property type="match status" value="2"/>
</dbReference>
<evidence type="ECO:0000256" key="1">
    <source>
        <dbReference type="ARBA" id="ARBA00022448"/>
    </source>
</evidence>
<keyword evidence="3 5" id="KW-0067">ATP-binding</keyword>
<dbReference type="PROSITE" id="PS50893">
    <property type="entry name" value="ABC_TRANSPORTER_2"/>
    <property type="match status" value="1"/>
</dbReference>
<organism evidence="5 6">
    <name type="scientific">Mesoplasma melaleucae</name>
    <dbReference type="NCBI Taxonomy" id="81459"/>
    <lineage>
        <taxon>Bacteria</taxon>
        <taxon>Bacillati</taxon>
        <taxon>Mycoplasmatota</taxon>
        <taxon>Mollicutes</taxon>
        <taxon>Entomoplasmatales</taxon>
        <taxon>Entomoplasmataceae</taxon>
        <taxon>Mesoplasma</taxon>
    </lineage>
</organism>
<dbReference type="AlphaFoldDB" id="A0A2K8NUV6"/>
<protein>
    <submittedName>
        <fullName evidence="5">sn-glycerol-3-phosphate ABC transporter ATP-binding protein</fullName>
    </submittedName>
</protein>
<keyword evidence="2" id="KW-0547">Nucleotide-binding</keyword>
<dbReference type="Gene3D" id="2.40.50.140">
    <property type="entry name" value="Nucleic acid-binding proteins"/>
    <property type="match status" value="1"/>
</dbReference>
<dbReference type="OrthoDB" id="9784450at2"/>
<gene>
    <name evidence="5" type="primary">ugpC</name>
    <name evidence="5" type="ORF">EMELA_v1c00330</name>
</gene>
<name>A0A2K8NUV6_9MOLU</name>
<dbReference type="InterPro" id="IPR017871">
    <property type="entry name" value="ABC_transporter-like_CS"/>
</dbReference>
<dbReference type="SUPFAM" id="SSF50331">
    <property type="entry name" value="MOP-like"/>
    <property type="match status" value="1"/>
</dbReference>
<sequence length="632" mass="73042">MSIKLKNITIDYGNFLAVDNLNINIETGKLVSLLGPSGCGKTTALNSIAGLINTTKGQILFDGIDVTNKTSQKRNIGLVFQSYALYPHMTVYKNIAYPLYHSKSFKDEFKRENKKNRSLLKAVTQTAGYECIYNEQQNFLKKYKQFIKKISTKLEKHKEEFLQLHKDSIIKYTTQILGQYENSEILQNQLISYLFDKIKIKFTNIKNSVDKVFFDEYKKIKMSNLDVRFYETISYYAWVNAKKIKTNKEHMDSLIKTSKKNKKLIVKEQKETVPGVIIFNNSTTNEYKQYLEIKTKLTEAFINKKIESIKNQIISGFEGFKNDFFDEPLFSGLNEKEIIKTKSQVINFMNTRNNNNLYSDEKVDLLSLQKDIQKNIYTFKRKVQELVLETSEKVEIRNQLNKKPYELSGGQQQRVAIARAIVKKPKILLLDEPLSNLDAKLRLTTREWIKRFQQQVGITTIFVTHDQEEAMSISDSIFIMNKGVLQQSGTPIEIYENPINTFVANFIGTPNMNFIPTIVEKSKLLLPNGKTIPFKYEASGKAKVTLGIRPEHIFITKKEGSTKLGTGSLVHIERLGKNNHLKIKVSKDLEIQLLVDPREWDKMDANKEIDMYFNTNQIYVFDEVGKIISNEK</sequence>
<dbReference type="Pfam" id="PF17912">
    <property type="entry name" value="OB_MalK"/>
    <property type="match status" value="1"/>
</dbReference>
<dbReference type="Gene3D" id="2.40.50.100">
    <property type="match status" value="1"/>
</dbReference>
<evidence type="ECO:0000313" key="5">
    <source>
        <dbReference type="EMBL" id="ATZ17625.1"/>
    </source>
</evidence>
<dbReference type="InterPro" id="IPR012340">
    <property type="entry name" value="NA-bd_OB-fold"/>
</dbReference>
<dbReference type="RefSeq" id="WP_028123934.1">
    <property type="nucleotide sequence ID" value="NZ_CP024964.1"/>
</dbReference>
<dbReference type="PROSITE" id="PS00211">
    <property type="entry name" value="ABC_TRANSPORTER_1"/>
    <property type="match status" value="1"/>
</dbReference>
<dbReference type="Proteomes" id="UP000231896">
    <property type="component" value="Chromosome"/>
</dbReference>
<dbReference type="InterPro" id="IPR003439">
    <property type="entry name" value="ABC_transporter-like_ATP-bd"/>
</dbReference>
<dbReference type="InterPro" id="IPR027417">
    <property type="entry name" value="P-loop_NTPase"/>
</dbReference>
<evidence type="ECO:0000256" key="3">
    <source>
        <dbReference type="ARBA" id="ARBA00022840"/>
    </source>
</evidence>
<dbReference type="GO" id="GO:0005524">
    <property type="term" value="F:ATP binding"/>
    <property type="evidence" value="ECO:0007669"/>
    <property type="project" value="UniProtKB-KW"/>
</dbReference>
<dbReference type="EMBL" id="CP024964">
    <property type="protein sequence ID" value="ATZ17625.1"/>
    <property type="molecule type" value="Genomic_DNA"/>
</dbReference>
<dbReference type="KEGG" id="eml:EMELA_v1c00330"/>
<reference evidence="5 6" key="1">
    <citation type="submission" date="2017-11" db="EMBL/GenBank/DDBJ databases">
        <title>Genome sequence of Entomoplasma melaleucae M1 (ATCC 49191).</title>
        <authorList>
            <person name="Lo W.-S."/>
            <person name="Gasparich G.E."/>
            <person name="Kuo C.-H."/>
        </authorList>
    </citation>
    <scope>NUCLEOTIDE SEQUENCE [LARGE SCALE GENOMIC DNA]</scope>
    <source>
        <strain evidence="5 6">M1</strain>
    </source>
</reference>
<evidence type="ECO:0000256" key="2">
    <source>
        <dbReference type="ARBA" id="ARBA00022741"/>
    </source>
</evidence>
<dbReference type="PANTHER" id="PTHR43875">
    <property type="entry name" value="MALTODEXTRIN IMPORT ATP-BINDING PROTEIN MSMX"/>
    <property type="match status" value="1"/>
</dbReference>
<dbReference type="InterPro" id="IPR047641">
    <property type="entry name" value="ABC_transpr_MalK/UgpC-like"/>
</dbReference>
<dbReference type="InterPro" id="IPR040582">
    <property type="entry name" value="OB_MalK-like"/>
</dbReference>
<keyword evidence="6" id="KW-1185">Reference proteome</keyword>
<dbReference type="GO" id="GO:0016887">
    <property type="term" value="F:ATP hydrolysis activity"/>
    <property type="evidence" value="ECO:0007669"/>
    <property type="project" value="InterPro"/>
</dbReference>
<proteinExistence type="predicted"/>
<dbReference type="SMART" id="SM00382">
    <property type="entry name" value="AAA"/>
    <property type="match status" value="1"/>
</dbReference>
<dbReference type="PANTHER" id="PTHR43875:SF1">
    <property type="entry name" value="OSMOPROTECTIVE COMPOUNDS UPTAKE ATP-BINDING PROTEIN GGTA"/>
    <property type="match status" value="1"/>
</dbReference>
<dbReference type="GO" id="GO:0055052">
    <property type="term" value="C:ATP-binding cassette (ABC) transporter complex, substrate-binding subunit-containing"/>
    <property type="evidence" value="ECO:0007669"/>
    <property type="project" value="TreeGrafter"/>
</dbReference>
<dbReference type="Gene3D" id="3.40.50.300">
    <property type="entry name" value="P-loop containing nucleotide triphosphate hydrolases"/>
    <property type="match status" value="2"/>
</dbReference>
<dbReference type="SUPFAM" id="SSF52540">
    <property type="entry name" value="P-loop containing nucleoside triphosphate hydrolases"/>
    <property type="match status" value="1"/>
</dbReference>
<dbReference type="InterPro" id="IPR003593">
    <property type="entry name" value="AAA+_ATPase"/>
</dbReference>
<evidence type="ECO:0000259" key="4">
    <source>
        <dbReference type="PROSITE" id="PS50893"/>
    </source>
</evidence>
<accession>A0A2K8NUV6</accession>